<dbReference type="AlphaFoldDB" id="A0AAW0AA49"/>
<proteinExistence type="predicted"/>
<protein>
    <submittedName>
        <fullName evidence="1">Uncharacterized protein</fullName>
    </submittedName>
</protein>
<comment type="caution">
    <text evidence="1">The sequence shown here is derived from an EMBL/GenBank/DDBJ whole genome shotgun (WGS) entry which is preliminary data.</text>
</comment>
<dbReference type="Proteomes" id="UP001362999">
    <property type="component" value="Unassembled WGS sequence"/>
</dbReference>
<evidence type="ECO:0000313" key="2">
    <source>
        <dbReference type="Proteomes" id="UP001362999"/>
    </source>
</evidence>
<reference evidence="1 2" key="1">
    <citation type="journal article" date="2024" name="J Genomics">
        <title>Draft genome sequencing and assembly of Favolaschia claudopus CIRM-BRFM 2984 isolated from oak limbs.</title>
        <authorList>
            <person name="Navarro D."/>
            <person name="Drula E."/>
            <person name="Chaduli D."/>
            <person name="Cazenave R."/>
            <person name="Ahrendt S."/>
            <person name="Wang J."/>
            <person name="Lipzen A."/>
            <person name="Daum C."/>
            <person name="Barry K."/>
            <person name="Grigoriev I.V."/>
            <person name="Favel A."/>
            <person name="Rosso M.N."/>
            <person name="Martin F."/>
        </authorList>
    </citation>
    <scope>NUCLEOTIDE SEQUENCE [LARGE SCALE GENOMIC DNA]</scope>
    <source>
        <strain evidence="1 2">CIRM-BRFM 2984</strain>
    </source>
</reference>
<dbReference type="EMBL" id="JAWWNJ010000077">
    <property type="protein sequence ID" value="KAK7005981.1"/>
    <property type="molecule type" value="Genomic_DNA"/>
</dbReference>
<sequence>MAALECSYSRTLTISFDLQHPQISRAIRRPLVNPRSSFAHPSGCDQLIASSSFHKLIDRLRLLLKIFIQNAVRWEYTFGFSWTPSSAVTVRVPLQTTSGSRLFCLRRLSSKRLRFSNFISPCGLSFSVEQRPRRPDSYSDCRSFPFRCCFQGAAPACARTLLDRLSWVKAVIHSCCRSFRRRAKREATSQIRGICNLLGLRRNLEKPLYHNTYSDSNLIEG</sequence>
<name>A0AAW0AA49_9AGAR</name>
<evidence type="ECO:0000313" key="1">
    <source>
        <dbReference type="EMBL" id="KAK7005981.1"/>
    </source>
</evidence>
<keyword evidence="2" id="KW-1185">Reference proteome</keyword>
<accession>A0AAW0AA49</accession>
<gene>
    <name evidence="1" type="ORF">R3P38DRAFT_1725520</name>
</gene>
<organism evidence="1 2">
    <name type="scientific">Favolaschia claudopus</name>
    <dbReference type="NCBI Taxonomy" id="2862362"/>
    <lineage>
        <taxon>Eukaryota</taxon>
        <taxon>Fungi</taxon>
        <taxon>Dikarya</taxon>
        <taxon>Basidiomycota</taxon>
        <taxon>Agaricomycotina</taxon>
        <taxon>Agaricomycetes</taxon>
        <taxon>Agaricomycetidae</taxon>
        <taxon>Agaricales</taxon>
        <taxon>Marasmiineae</taxon>
        <taxon>Mycenaceae</taxon>
        <taxon>Favolaschia</taxon>
    </lineage>
</organism>